<dbReference type="EMBL" id="JXJW01000012">
    <property type="protein sequence ID" value="PCS06192.1"/>
    <property type="molecule type" value="Genomic_DNA"/>
</dbReference>
<dbReference type="AlphaFoldDB" id="A0A2A5RY80"/>
<name>A0A2A5RY80_9LACT</name>
<proteinExistence type="predicted"/>
<sequence length="44" mass="5161">MTQNNKSRKMELTTEVVKKLEPKAHNSERLDQVHTMTFENTIMA</sequence>
<gene>
    <name evidence="1" type="ORF">RU86_GL000424</name>
</gene>
<accession>A0A2A5RY80</accession>
<keyword evidence="2" id="KW-1185">Reference proteome</keyword>
<organism evidence="1 2">
    <name type="scientific">Pseudolactococcus piscium</name>
    <dbReference type="NCBI Taxonomy" id="1364"/>
    <lineage>
        <taxon>Bacteria</taxon>
        <taxon>Bacillati</taxon>
        <taxon>Bacillota</taxon>
        <taxon>Bacilli</taxon>
        <taxon>Lactobacillales</taxon>
        <taxon>Streptococcaceae</taxon>
        <taxon>Pseudolactococcus</taxon>
    </lineage>
</organism>
<reference evidence="1 2" key="1">
    <citation type="submission" date="2014-12" db="EMBL/GenBank/DDBJ databases">
        <title>Draft genome sequences of 10 type strains of Lactococcus.</title>
        <authorList>
            <person name="Sun Z."/>
            <person name="Zhong Z."/>
            <person name="Liu W."/>
            <person name="Zhang W."/>
            <person name="Zhang H."/>
        </authorList>
    </citation>
    <scope>NUCLEOTIDE SEQUENCE [LARGE SCALE GENOMIC DNA]</scope>
    <source>
        <strain evidence="1 2">DSM 6634</strain>
    </source>
</reference>
<protein>
    <submittedName>
        <fullName evidence="1">Uncharacterized protein</fullName>
    </submittedName>
</protein>
<dbReference type="Proteomes" id="UP000218282">
    <property type="component" value="Unassembled WGS sequence"/>
</dbReference>
<comment type="caution">
    <text evidence="1">The sequence shown here is derived from an EMBL/GenBank/DDBJ whole genome shotgun (WGS) entry which is preliminary data.</text>
</comment>
<evidence type="ECO:0000313" key="1">
    <source>
        <dbReference type="EMBL" id="PCS06192.1"/>
    </source>
</evidence>
<evidence type="ECO:0000313" key="2">
    <source>
        <dbReference type="Proteomes" id="UP000218282"/>
    </source>
</evidence>